<comment type="caution">
    <text evidence="1">The sequence shown here is derived from an EMBL/GenBank/DDBJ whole genome shotgun (WGS) entry which is preliminary data.</text>
</comment>
<dbReference type="PANTHER" id="PTHR45458:SF1">
    <property type="entry name" value="SHORT CHAIN DEHYDROGENASE"/>
    <property type="match status" value="1"/>
</dbReference>
<name>A0ABW4HYC8_9SPHN</name>
<organism evidence="1 2">
    <name type="scientific">Sphingomonas tabacisoli</name>
    <dbReference type="NCBI Taxonomy" id="2249466"/>
    <lineage>
        <taxon>Bacteria</taxon>
        <taxon>Pseudomonadati</taxon>
        <taxon>Pseudomonadota</taxon>
        <taxon>Alphaproteobacteria</taxon>
        <taxon>Sphingomonadales</taxon>
        <taxon>Sphingomonadaceae</taxon>
        <taxon>Sphingomonas</taxon>
    </lineage>
</organism>
<dbReference type="EMBL" id="JBHUDY010000001">
    <property type="protein sequence ID" value="MFD1610345.1"/>
    <property type="molecule type" value="Genomic_DNA"/>
</dbReference>
<dbReference type="InterPro" id="IPR036291">
    <property type="entry name" value="NAD(P)-bd_dom_sf"/>
</dbReference>
<dbReference type="PANTHER" id="PTHR45458">
    <property type="entry name" value="SHORT-CHAIN DEHYDROGENASE/REDUCTASE SDR"/>
    <property type="match status" value="1"/>
</dbReference>
<dbReference type="Pfam" id="PF00106">
    <property type="entry name" value="adh_short"/>
    <property type="match status" value="1"/>
</dbReference>
<accession>A0ABW4HYC8</accession>
<proteinExistence type="predicted"/>
<keyword evidence="2" id="KW-1185">Reference proteome</keyword>
<gene>
    <name evidence="1" type="ORF">ACFSCW_00860</name>
</gene>
<dbReference type="SUPFAM" id="SSF51735">
    <property type="entry name" value="NAD(P)-binding Rossmann-fold domains"/>
    <property type="match status" value="1"/>
</dbReference>
<dbReference type="Proteomes" id="UP001597115">
    <property type="component" value="Unassembled WGS sequence"/>
</dbReference>
<dbReference type="RefSeq" id="WP_380885932.1">
    <property type="nucleotide sequence ID" value="NZ_JBHUDY010000001.1"/>
</dbReference>
<dbReference type="CDD" id="cd05325">
    <property type="entry name" value="carb_red_sniffer_like_SDR_c"/>
    <property type="match status" value="1"/>
</dbReference>
<evidence type="ECO:0000313" key="1">
    <source>
        <dbReference type="EMBL" id="MFD1610345.1"/>
    </source>
</evidence>
<protein>
    <submittedName>
        <fullName evidence="1">SDR family oxidoreductase</fullName>
    </submittedName>
</protein>
<reference evidence="2" key="1">
    <citation type="journal article" date="2019" name="Int. J. Syst. Evol. Microbiol.">
        <title>The Global Catalogue of Microorganisms (GCM) 10K type strain sequencing project: providing services to taxonomists for standard genome sequencing and annotation.</title>
        <authorList>
            <consortium name="The Broad Institute Genomics Platform"/>
            <consortium name="The Broad Institute Genome Sequencing Center for Infectious Disease"/>
            <person name="Wu L."/>
            <person name="Ma J."/>
        </authorList>
    </citation>
    <scope>NUCLEOTIDE SEQUENCE [LARGE SCALE GENOMIC DNA]</scope>
    <source>
        <strain evidence="2">CGMCC 1.16275</strain>
    </source>
</reference>
<evidence type="ECO:0000313" key="2">
    <source>
        <dbReference type="Proteomes" id="UP001597115"/>
    </source>
</evidence>
<dbReference type="InterPro" id="IPR052184">
    <property type="entry name" value="SDR_enzymes"/>
</dbReference>
<dbReference type="PRINTS" id="PR00081">
    <property type="entry name" value="GDHRDH"/>
</dbReference>
<dbReference type="InterPro" id="IPR002347">
    <property type="entry name" value="SDR_fam"/>
</dbReference>
<dbReference type="Gene3D" id="3.40.50.720">
    <property type="entry name" value="NAD(P)-binding Rossmann-like Domain"/>
    <property type="match status" value="1"/>
</dbReference>
<sequence>MPTVLITGANRGIGLEFARQYTADGWDVIATARRPDDAGELQQLGPDVLPLDAANPASIGALAKRLAGRPIDVLIANAGVYPQGLDADEWSKAFATNCIGPTLLARALLPNVAASGERKMVATSSRMGSIADNDSGGAIAYRSSKAALNAAWHGLAIEFRGDGVTMAVLHPGWVQTDMGGADASIAPETSVSGLRRVIAGLSLSESGGFFAYDGEELPW</sequence>